<organism evidence="2">
    <name type="scientific">gut metagenome</name>
    <dbReference type="NCBI Taxonomy" id="749906"/>
    <lineage>
        <taxon>unclassified sequences</taxon>
        <taxon>metagenomes</taxon>
        <taxon>organismal metagenomes</taxon>
    </lineage>
</organism>
<dbReference type="AlphaFoldDB" id="J9FWS4"/>
<proteinExistence type="predicted"/>
<accession>J9FWS4</accession>
<protein>
    <submittedName>
        <fullName evidence="2">Uncharacterized protein</fullName>
    </submittedName>
</protein>
<gene>
    <name evidence="2" type="ORF">EVA_12902</name>
</gene>
<evidence type="ECO:0000313" key="2">
    <source>
        <dbReference type="EMBL" id="EJW98993.1"/>
    </source>
</evidence>
<reference evidence="2" key="1">
    <citation type="journal article" date="2012" name="PLoS ONE">
        <title>Gene sets for utilization of primary and secondary nutrition supplies in the distal gut of endangered iberian lynx.</title>
        <authorList>
            <person name="Alcaide M."/>
            <person name="Messina E."/>
            <person name="Richter M."/>
            <person name="Bargiela R."/>
            <person name="Peplies J."/>
            <person name="Huws S.A."/>
            <person name="Newbold C.J."/>
            <person name="Golyshin P.N."/>
            <person name="Simon M.A."/>
            <person name="Lopez G."/>
            <person name="Yakimov M.M."/>
            <person name="Ferrer M."/>
        </authorList>
    </citation>
    <scope>NUCLEOTIDE SEQUENCE</scope>
</reference>
<evidence type="ECO:0000256" key="1">
    <source>
        <dbReference type="SAM" id="MobiDB-lite"/>
    </source>
</evidence>
<name>J9FWS4_9ZZZZ</name>
<sequence length="79" mass="8999">MLAEANKQHAGYGRKGKPSKVVKSIRKAGKMIADLNKDIQTITNSKLPPNVKRARIDKKRARIKQIARIAVTRYGKYFY</sequence>
<dbReference type="EMBL" id="AMCI01004015">
    <property type="protein sequence ID" value="EJW98993.1"/>
    <property type="molecule type" value="Genomic_DNA"/>
</dbReference>
<feature type="region of interest" description="Disordered" evidence="1">
    <location>
        <begin position="1"/>
        <end position="20"/>
    </location>
</feature>
<comment type="caution">
    <text evidence="2">The sequence shown here is derived from an EMBL/GenBank/DDBJ whole genome shotgun (WGS) entry which is preliminary data.</text>
</comment>